<keyword evidence="1" id="KW-0472">Membrane</keyword>
<keyword evidence="3" id="KW-1185">Reference proteome</keyword>
<evidence type="ECO:0008006" key="4">
    <source>
        <dbReference type="Google" id="ProtNLM"/>
    </source>
</evidence>
<feature type="transmembrane region" description="Helical" evidence="1">
    <location>
        <begin position="31"/>
        <end position="54"/>
    </location>
</feature>
<evidence type="ECO:0000256" key="1">
    <source>
        <dbReference type="SAM" id="Phobius"/>
    </source>
</evidence>
<keyword evidence="1" id="KW-1133">Transmembrane helix</keyword>
<protein>
    <recommendedName>
        <fullName evidence="4">Transmembrane protein</fullName>
    </recommendedName>
</protein>
<reference evidence="2 3" key="1">
    <citation type="submission" date="2022-03" db="EMBL/GenBank/DDBJ databases">
        <title>Plant growth promoting endophytes with ACC deaminase activity.</title>
        <authorList>
            <person name="Charles T."/>
            <person name="Van Dyk A."/>
            <person name="Cheng J."/>
            <person name="Heil J."/>
        </authorList>
    </citation>
    <scope>NUCLEOTIDE SEQUENCE [LARGE SCALE GENOMIC DNA]</scope>
    <source>
        <strain evidence="2 3">8R6</strain>
    </source>
</reference>
<feature type="transmembrane region" description="Helical" evidence="1">
    <location>
        <begin position="165"/>
        <end position="188"/>
    </location>
</feature>
<feature type="transmembrane region" description="Helical" evidence="1">
    <location>
        <begin position="89"/>
        <end position="110"/>
    </location>
</feature>
<name>A0ABY8MKK2_9PSED</name>
<evidence type="ECO:0000313" key="3">
    <source>
        <dbReference type="Proteomes" id="UP001243713"/>
    </source>
</evidence>
<sequence>MINLWQAHLSFTMIIFLLLPSFGLKRAAQIVLLIALLAASFIPLDGLSLAAYLRSHIDDLAMTTLVFLVWGCLRRLGFLPAAQQDKTRVLIIFAALALALYPATLGLSHLDPYRFGFSPRPMLIVFALLTAGLFYLRSYLAVVMLASATLAFIAGVKPSHNYWDYLVDPLLGLYCCAALLMLAARWTYGWLNTRFGSVKDSGSI</sequence>
<dbReference type="RefSeq" id="WP_280161184.1">
    <property type="nucleotide sequence ID" value="NZ_CP093428.1"/>
</dbReference>
<proteinExistence type="predicted"/>
<feature type="transmembrane region" description="Helical" evidence="1">
    <location>
        <begin position="6"/>
        <end position="24"/>
    </location>
</feature>
<evidence type="ECO:0000313" key="2">
    <source>
        <dbReference type="EMBL" id="WGK87847.1"/>
    </source>
</evidence>
<gene>
    <name evidence="2" type="ORF">MOQ58_14945</name>
</gene>
<dbReference type="Proteomes" id="UP001243713">
    <property type="component" value="Chromosome"/>
</dbReference>
<feature type="transmembrane region" description="Helical" evidence="1">
    <location>
        <begin position="122"/>
        <end position="153"/>
    </location>
</feature>
<keyword evidence="1" id="KW-0812">Transmembrane</keyword>
<organism evidence="2 3">
    <name type="scientific">Pseudomonas migulae</name>
    <dbReference type="NCBI Taxonomy" id="78543"/>
    <lineage>
        <taxon>Bacteria</taxon>
        <taxon>Pseudomonadati</taxon>
        <taxon>Pseudomonadota</taxon>
        <taxon>Gammaproteobacteria</taxon>
        <taxon>Pseudomonadales</taxon>
        <taxon>Pseudomonadaceae</taxon>
        <taxon>Pseudomonas</taxon>
    </lineage>
</organism>
<accession>A0ABY8MKK2</accession>
<dbReference type="EMBL" id="CP093428">
    <property type="protein sequence ID" value="WGK87847.1"/>
    <property type="molecule type" value="Genomic_DNA"/>
</dbReference>